<dbReference type="Pfam" id="PF03830">
    <property type="entry name" value="PTSIIB_sorb"/>
    <property type="match status" value="1"/>
</dbReference>
<keyword evidence="3" id="KW-0963">Cytoplasm</keyword>
<evidence type="ECO:0000256" key="3">
    <source>
        <dbReference type="ARBA" id="ARBA00022490"/>
    </source>
</evidence>
<dbReference type="GO" id="GO:0009401">
    <property type="term" value="P:phosphoenolpyruvate-dependent sugar phosphotransferase system"/>
    <property type="evidence" value="ECO:0007669"/>
    <property type="project" value="UniProtKB-KW"/>
</dbReference>
<dbReference type="STRING" id="1423796.FC24_GL001466"/>
<dbReference type="InterPro" id="IPR004720">
    <property type="entry name" value="PTS_IIB_sorbose-sp"/>
</dbReference>
<dbReference type="AlphaFoldDB" id="A0A0R2DAD8"/>
<dbReference type="PATRIC" id="fig|1423796.3.peg.1493"/>
<evidence type="ECO:0000256" key="5">
    <source>
        <dbReference type="ARBA" id="ARBA00022679"/>
    </source>
</evidence>
<keyword evidence="4" id="KW-0762">Sugar transport</keyword>
<dbReference type="SUPFAM" id="SSF52728">
    <property type="entry name" value="PTS IIb component"/>
    <property type="match status" value="1"/>
</dbReference>
<dbReference type="PROSITE" id="PS51101">
    <property type="entry name" value="PTS_EIIB_TYPE_4"/>
    <property type="match status" value="1"/>
</dbReference>
<evidence type="ECO:0000259" key="8">
    <source>
        <dbReference type="PROSITE" id="PS51101"/>
    </source>
</evidence>
<keyword evidence="5 9" id="KW-0808">Transferase</keyword>
<reference evidence="9 10" key="1">
    <citation type="journal article" date="2015" name="Genome Announc.">
        <title>Expanding the biotechnology potential of lactobacilli through comparative genomics of 213 strains and associated genera.</title>
        <authorList>
            <person name="Sun Z."/>
            <person name="Harris H.M."/>
            <person name="McCann A."/>
            <person name="Guo C."/>
            <person name="Argimon S."/>
            <person name="Zhang W."/>
            <person name="Yang X."/>
            <person name="Jeffery I.B."/>
            <person name="Cooney J.C."/>
            <person name="Kagawa T.F."/>
            <person name="Liu W."/>
            <person name="Song Y."/>
            <person name="Salvetti E."/>
            <person name="Wrobel A."/>
            <person name="Rasinkangas P."/>
            <person name="Parkhill J."/>
            <person name="Rea M.C."/>
            <person name="O'Sullivan O."/>
            <person name="Ritari J."/>
            <person name="Douillard F.P."/>
            <person name="Paul Ross R."/>
            <person name="Yang R."/>
            <person name="Briner A.E."/>
            <person name="Felis G.E."/>
            <person name="de Vos W.M."/>
            <person name="Barrangou R."/>
            <person name="Klaenhammer T.R."/>
            <person name="Caufield P.W."/>
            <person name="Cui Y."/>
            <person name="Zhang H."/>
            <person name="O'Toole P.W."/>
        </authorList>
    </citation>
    <scope>NUCLEOTIDE SEQUENCE [LARGE SCALE GENOMIC DNA]</scope>
    <source>
        <strain evidence="9 10">DSM 20253</strain>
    </source>
</reference>
<proteinExistence type="predicted"/>
<keyword evidence="7" id="KW-0418">Kinase</keyword>
<evidence type="ECO:0000313" key="9">
    <source>
        <dbReference type="EMBL" id="KRM97702.1"/>
    </source>
</evidence>
<comment type="subcellular location">
    <subcellularLocation>
        <location evidence="1">Cytoplasm</location>
    </subcellularLocation>
</comment>
<accession>A0A0R2DAD8</accession>
<dbReference type="InterPro" id="IPR036667">
    <property type="entry name" value="PTS_IIB_sorbose-sp_sf"/>
</dbReference>
<dbReference type="GO" id="GO:0008982">
    <property type="term" value="F:protein-N(PI)-phosphohistidine-sugar phosphotransferase activity"/>
    <property type="evidence" value="ECO:0007669"/>
    <property type="project" value="InterPro"/>
</dbReference>
<keyword evidence="10" id="KW-1185">Reference proteome</keyword>
<keyword evidence="2" id="KW-0813">Transport</keyword>
<feature type="domain" description="PTS EIIB type-4" evidence="8">
    <location>
        <begin position="4"/>
        <end position="169"/>
    </location>
</feature>
<evidence type="ECO:0000256" key="6">
    <source>
        <dbReference type="ARBA" id="ARBA00022683"/>
    </source>
</evidence>
<evidence type="ECO:0000256" key="4">
    <source>
        <dbReference type="ARBA" id="ARBA00022597"/>
    </source>
</evidence>
<comment type="caution">
    <text evidence="9">The sequence shown here is derived from an EMBL/GenBank/DDBJ whole genome shotgun (WGS) entry which is preliminary data.</text>
</comment>
<evidence type="ECO:0000256" key="2">
    <source>
        <dbReference type="ARBA" id="ARBA00022448"/>
    </source>
</evidence>
<organism evidence="9 10">
    <name type="scientific">Loigolactobacillus rennini DSM 20253</name>
    <dbReference type="NCBI Taxonomy" id="1423796"/>
    <lineage>
        <taxon>Bacteria</taxon>
        <taxon>Bacillati</taxon>
        <taxon>Bacillota</taxon>
        <taxon>Bacilli</taxon>
        <taxon>Lactobacillales</taxon>
        <taxon>Lactobacillaceae</taxon>
        <taxon>Loigolactobacillus</taxon>
    </lineage>
</organism>
<evidence type="ECO:0000313" key="10">
    <source>
        <dbReference type="Proteomes" id="UP000051638"/>
    </source>
</evidence>
<name>A0A0R2DAD8_9LACO</name>
<dbReference type="GO" id="GO:0005737">
    <property type="term" value="C:cytoplasm"/>
    <property type="evidence" value="ECO:0007669"/>
    <property type="project" value="UniProtKB-SubCell"/>
</dbReference>
<keyword evidence="6" id="KW-0598">Phosphotransferase system</keyword>
<dbReference type="GO" id="GO:0016301">
    <property type="term" value="F:kinase activity"/>
    <property type="evidence" value="ECO:0007669"/>
    <property type="project" value="UniProtKB-KW"/>
</dbReference>
<evidence type="ECO:0000256" key="1">
    <source>
        <dbReference type="ARBA" id="ARBA00004496"/>
    </source>
</evidence>
<dbReference type="Proteomes" id="UP000051638">
    <property type="component" value="Unassembled WGS sequence"/>
</dbReference>
<dbReference type="Gene3D" id="3.40.35.10">
    <property type="entry name" value="Phosphotransferase system, sorbose subfamily IIB component"/>
    <property type="match status" value="1"/>
</dbReference>
<protein>
    <submittedName>
        <fullName evidence="9">Phospotransferase system PTS, mannose-specific IIB component</fullName>
    </submittedName>
</protein>
<sequence>MEVKPMSISVVRVDDRVIHGQTMTRWTKAYPVDGILVVGDNIAHDSLRRKVLKAAANNLKIGIYTLDEAPNKIQKGIDSKKKFFLISDSPQTFSKLISSGVNFGSVLNVGPMNTREGAKILGRTVAIDQNDYDAFENINNHGIDIQFQLLPDDEIRHWPSMKSKYDALA</sequence>
<gene>
    <name evidence="9" type="ORF">FC24_GL001466</name>
</gene>
<evidence type="ECO:0000256" key="7">
    <source>
        <dbReference type="ARBA" id="ARBA00022777"/>
    </source>
</evidence>
<dbReference type="EMBL" id="AYYI01000038">
    <property type="protein sequence ID" value="KRM97702.1"/>
    <property type="molecule type" value="Genomic_DNA"/>
</dbReference>